<dbReference type="NCBIfam" id="TIGR00684">
    <property type="entry name" value="narJ"/>
    <property type="match status" value="1"/>
</dbReference>
<evidence type="ECO:0000313" key="4">
    <source>
        <dbReference type="Proteomes" id="UP000760480"/>
    </source>
</evidence>
<dbReference type="InterPro" id="IPR036411">
    <property type="entry name" value="TorD-like_sf"/>
</dbReference>
<evidence type="ECO:0000256" key="1">
    <source>
        <dbReference type="ARBA" id="ARBA00023063"/>
    </source>
</evidence>
<dbReference type="Proteomes" id="UP000760480">
    <property type="component" value="Unassembled WGS sequence"/>
</dbReference>
<dbReference type="Gene3D" id="1.10.3480.10">
    <property type="entry name" value="TorD-like"/>
    <property type="match status" value="1"/>
</dbReference>
<accession>A0ABX1TI84</accession>
<proteinExistence type="predicted"/>
<evidence type="ECO:0000256" key="2">
    <source>
        <dbReference type="SAM" id="MobiDB-lite"/>
    </source>
</evidence>
<name>A0ABX1TI84_9GAMM</name>
<dbReference type="PANTHER" id="PTHR43680">
    <property type="entry name" value="NITRATE REDUCTASE MOLYBDENUM COFACTOR ASSEMBLY CHAPERONE"/>
    <property type="match status" value="1"/>
</dbReference>
<organism evidence="3 4">
    <name type="scientific">Candidatus Competibacter phosphatis</name>
    <dbReference type="NCBI Taxonomy" id="221280"/>
    <lineage>
        <taxon>Bacteria</taxon>
        <taxon>Pseudomonadati</taxon>
        <taxon>Pseudomonadota</taxon>
        <taxon>Gammaproteobacteria</taxon>
        <taxon>Candidatus Competibacteraceae</taxon>
        <taxon>Candidatus Competibacter</taxon>
    </lineage>
</organism>
<dbReference type="PANTHER" id="PTHR43680:SF2">
    <property type="entry name" value="NITRATE REDUCTASE MOLYBDENUM COFACTOR ASSEMBLY CHAPERONE NARJ"/>
    <property type="match status" value="1"/>
</dbReference>
<comment type="caution">
    <text evidence="3">The sequence shown here is derived from an EMBL/GenBank/DDBJ whole genome shotgun (WGS) entry which is preliminary data.</text>
</comment>
<reference evidence="3 4" key="1">
    <citation type="submission" date="2019-03" db="EMBL/GenBank/DDBJ databases">
        <title>Metabolic reconstructions from genomes of highly enriched 'Candidatus Accumulibacter' and 'Candidatus Competibacter' bioreactor populations.</title>
        <authorList>
            <person name="Annavajhala M.K."/>
            <person name="Welles L."/>
            <person name="Abbas B."/>
            <person name="Sorokin D."/>
            <person name="Park H."/>
            <person name="Van Loosdrecht M."/>
            <person name="Chandran K."/>
        </authorList>
    </citation>
    <scope>NUCLEOTIDE SEQUENCE [LARGE SCALE GENOMIC DNA]</scope>
    <source>
        <strain evidence="3 4">SBR_G</strain>
    </source>
</reference>
<sequence length="237" mass="26640">MKTLKVLSALLCYPQSELQAALSEMIEVLDQENVLPEREHRALLALIDQTQRTDLIELQERYVRLFDRGRALSLHLFEHIHGESRDRGQAMVNLLDVYRQHGFELDAHELPDYIPLFLEYLAQRPAEEALEMLADAMHVMVLLGARLAEQSSDYHVVFDALATLVGEPADIEAIRQQAATEGPDETIVNMDKIWEEEAVNFLANQDSCGKSQGGRATAQPVRWVSPPGSTPQAARSL</sequence>
<dbReference type="Pfam" id="PF02613">
    <property type="entry name" value="Nitrate_red_del"/>
    <property type="match status" value="1"/>
</dbReference>
<dbReference type="InterPro" id="IPR003765">
    <property type="entry name" value="NO3_reductase_chaperone_NarJ"/>
</dbReference>
<evidence type="ECO:0000313" key="3">
    <source>
        <dbReference type="EMBL" id="NMQ19091.1"/>
    </source>
</evidence>
<gene>
    <name evidence="3" type="primary">narJ</name>
    <name evidence="3" type="ORF">E4P82_07675</name>
</gene>
<dbReference type="SUPFAM" id="SSF89155">
    <property type="entry name" value="TorD-like"/>
    <property type="match status" value="1"/>
</dbReference>
<keyword evidence="1" id="KW-0534">Nitrate assimilation</keyword>
<protein>
    <submittedName>
        <fullName evidence="3">Nitrate reductase molybdenum cofactor assembly chaperone</fullName>
    </submittedName>
</protein>
<dbReference type="RefSeq" id="WP_169248341.1">
    <property type="nucleotide sequence ID" value="NZ_SPMZ01000019.1"/>
</dbReference>
<feature type="region of interest" description="Disordered" evidence="2">
    <location>
        <begin position="209"/>
        <end position="237"/>
    </location>
</feature>
<dbReference type="InterPro" id="IPR020945">
    <property type="entry name" value="DMSO/NO3_reduct_chaperone"/>
</dbReference>
<dbReference type="EMBL" id="SPMZ01000019">
    <property type="protein sequence ID" value="NMQ19091.1"/>
    <property type="molecule type" value="Genomic_DNA"/>
</dbReference>
<keyword evidence="4" id="KW-1185">Reference proteome</keyword>